<feature type="domain" description="Helix-hairpin-helix DNA-binding motif class 1" evidence="1">
    <location>
        <begin position="147"/>
        <end position="166"/>
    </location>
</feature>
<dbReference type="KEGG" id="huw:FPZ11_03510"/>
<dbReference type="Gene3D" id="1.10.150.280">
    <property type="entry name" value="AF1531-like domain"/>
    <property type="match status" value="1"/>
</dbReference>
<dbReference type="GO" id="GO:0003677">
    <property type="term" value="F:DNA binding"/>
    <property type="evidence" value="ECO:0007669"/>
    <property type="project" value="InterPro"/>
</dbReference>
<dbReference type="GO" id="GO:0015627">
    <property type="term" value="C:type II protein secretion system complex"/>
    <property type="evidence" value="ECO:0007669"/>
    <property type="project" value="TreeGrafter"/>
</dbReference>
<keyword evidence="3" id="KW-1185">Reference proteome</keyword>
<dbReference type="NCBIfam" id="TIGR00426">
    <property type="entry name" value="competence protein ComEA helix-hairpin-helix repeat region"/>
    <property type="match status" value="1"/>
</dbReference>
<gene>
    <name evidence="2" type="ORF">FPZ11_03510</name>
</gene>
<dbReference type="EMBL" id="CP042305">
    <property type="protein sequence ID" value="QDZ16666.1"/>
    <property type="molecule type" value="Genomic_DNA"/>
</dbReference>
<dbReference type="PANTHER" id="PTHR21180:SF32">
    <property type="entry name" value="ENDONUCLEASE_EXONUCLEASE_PHOSPHATASE FAMILY DOMAIN-CONTAINING PROTEIN 1"/>
    <property type="match status" value="1"/>
</dbReference>
<evidence type="ECO:0000313" key="3">
    <source>
        <dbReference type="Proteomes" id="UP000320216"/>
    </source>
</evidence>
<dbReference type="PANTHER" id="PTHR21180">
    <property type="entry name" value="ENDONUCLEASE/EXONUCLEASE/PHOSPHATASE FAMILY DOMAIN-CONTAINING PROTEIN 1"/>
    <property type="match status" value="1"/>
</dbReference>
<accession>A0A5B8M8C7</accession>
<dbReference type="InterPro" id="IPR003583">
    <property type="entry name" value="Hlx-hairpin-Hlx_DNA-bd_motif"/>
</dbReference>
<sequence>MLRVGVGAAVLLLIGAFAIAVLVGMLSPHGESSDVPAVTITSAASVTATPTVAAVLYVHVLGAVTHPGLYTLPTGSRVVDAVGAAGGMTHDADQSGVNLARQLSDGEQLIVPHVGETVTSPVGSANGAAGAGGIAGGKVNLNTATETELETLPRVGPAMAAKILDWRTQNGRFTSVEDLMNISGVGQKTFDALKDQVTV</sequence>
<proteinExistence type="predicted"/>
<dbReference type="InterPro" id="IPR004509">
    <property type="entry name" value="Competence_ComEA_HhH"/>
</dbReference>
<dbReference type="Pfam" id="PF10531">
    <property type="entry name" value="SLBB"/>
    <property type="match status" value="1"/>
</dbReference>
<evidence type="ECO:0000259" key="1">
    <source>
        <dbReference type="SMART" id="SM00278"/>
    </source>
</evidence>
<dbReference type="InterPro" id="IPR010994">
    <property type="entry name" value="RuvA_2-like"/>
</dbReference>
<evidence type="ECO:0000313" key="2">
    <source>
        <dbReference type="EMBL" id="QDZ16666.1"/>
    </source>
</evidence>
<dbReference type="OrthoDB" id="9758724at2"/>
<dbReference type="Gene3D" id="3.10.560.10">
    <property type="entry name" value="Outer membrane lipoprotein wza domain like"/>
    <property type="match status" value="1"/>
</dbReference>
<feature type="domain" description="Helix-hairpin-helix DNA-binding motif class 1" evidence="1">
    <location>
        <begin position="177"/>
        <end position="196"/>
    </location>
</feature>
<dbReference type="SMART" id="SM00278">
    <property type="entry name" value="HhH1"/>
    <property type="match status" value="2"/>
</dbReference>
<dbReference type="GO" id="GO:0015628">
    <property type="term" value="P:protein secretion by the type II secretion system"/>
    <property type="evidence" value="ECO:0007669"/>
    <property type="project" value="TreeGrafter"/>
</dbReference>
<name>A0A5B8M8C7_9MICO</name>
<organism evidence="2 3">
    <name type="scientific">Humibacter ginsenosidimutans</name>
    <dbReference type="NCBI Taxonomy" id="2599293"/>
    <lineage>
        <taxon>Bacteria</taxon>
        <taxon>Bacillati</taxon>
        <taxon>Actinomycetota</taxon>
        <taxon>Actinomycetes</taxon>
        <taxon>Micrococcales</taxon>
        <taxon>Microbacteriaceae</taxon>
        <taxon>Humibacter</taxon>
    </lineage>
</organism>
<reference evidence="2 3" key="1">
    <citation type="submission" date="2019-07" db="EMBL/GenBank/DDBJ databases">
        <title>Full genome sequence of Humibacter sp. WJ7-1.</title>
        <authorList>
            <person name="Im W.-T."/>
        </authorList>
    </citation>
    <scope>NUCLEOTIDE SEQUENCE [LARGE SCALE GENOMIC DNA]</scope>
    <source>
        <strain evidence="2 3">WJ7-1</strain>
    </source>
</reference>
<dbReference type="InterPro" id="IPR019554">
    <property type="entry name" value="Soluble_ligand-bd"/>
</dbReference>
<dbReference type="InterPro" id="IPR051675">
    <property type="entry name" value="Endo/Exo/Phosphatase_dom_1"/>
</dbReference>
<dbReference type="SUPFAM" id="SSF47781">
    <property type="entry name" value="RuvA domain 2-like"/>
    <property type="match status" value="1"/>
</dbReference>
<dbReference type="Pfam" id="PF12836">
    <property type="entry name" value="HHH_3"/>
    <property type="match status" value="1"/>
</dbReference>
<protein>
    <submittedName>
        <fullName evidence="2">Competence protein ComEA</fullName>
    </submittedName>
</protein>
<dbReference type="Proteomes" id="UP000320216">
    <property type="component" value="Chromosome"/>
</dbReference>
<dbReference type="GO" id="GO:0006281">
    <property type="term" value="P:DNA repair"/>
    <property type="evidence" value="ECO:0007669"/>
    <property type="project" value="InterPro"/>
</dbReference>
<dbReference type="AlphaFoldDB" id="A0A5B8M8C7"/>